<protein>
    <submittedName>
        <fullName evidence="1">Uncharacterized protein</fullName>
    </submittedName>
</protein>
<dbReference type="AlphaFoldDB" id="A0A151N7V8"/>
<organism evidence="1 2">
    <name type="scientific">Alligator mississippiensis</name>
    <name type="common">American alligator</name>
    <dbReference type="NCBI Taxonomy" id="8496"/>
    <lineage>
        <taxon>Eukaryota</taxon>
        <taxon>Metazoa</taxon>
        <taxon>Chordata</taxon>
        <taxon>Craniata</taxon>
        <taxon>Vertebrata</taxon>
        <taxon>Euteleostomi</taxon>
        <taxon>Archelosauria</taxon>
        <taxon>Archosauria</taxon>
        <taxon>Crocodylia</taxon>
        <taxon>Alligatoridae</taxon>
        <taxon>Alligatorinae</taxon>
        <taxon>Alligator</taxon>
    </lineage>
</organism>
<dbReference type="EMBL" id="AKHW03003826">
    <property type="protein sequence ID" value="KYO32913.1"/>
    <property type="molecule type" value="Genomic_DNA"/>
</dbReference>
<dbReference type="Proteomes" id="UP000050525">
    <property type="component" value="Unassembled WGS sequence"/>
</dbReference>
<evidence type="ECO:0000313" key="2">
    <source>
        <dbReference type="Proteomes" id="UP000050525"/>
    </source>
</evidence>
<proteinExistence type="predicted"/>
<reference evidence="1 2" key="1">
    <citation type="journal article" date="2012" name="Genome Biol.">
        <title>Sequencing three crocodilian genomes to illuminate the evolution of archosaurs and amniotes.</title>
        <authorList>
            <person name="St John J.A."/>
            <person name="Braun E.L."/>
            <person name="Isberg S.R."/>
            <person name="Miles L.G."/>
            <person name="Chong A.Y."/>
            <person name="Gongora J."/>
            <person name="Dalzell P."/>
            <person name="Moran C."/>
            <person name="Bed'hom B."/>
            <person name="Abzhanov A."/>
            <person name="Burgess S.C."/>
            <person name="Cooksey A.M."/>
            <person name="Castoe T.A."/>
            <person name="Crawford N.G."/>
            <person name="Densmore L.D."/>
            <person name="Drew J.C."/>
            <person name="Edwards S.V."/>
            <person name="Faircloth B.C."/>
            <person name="Fujita M.K."/>
            <person name="Greenwold M.J."/>
            <person name="Hoffmann F.G."/>
            <person name="Howard J.M."/>
            <person name="Iguchi T."/>
            <person name="Janes D.E."/>
            <person name="Khan S.Y."/>
            <person name="Kohno S."/>
            <person name="de Koning A.J."/>
            <person name="Lance S.L."/>
            <person name="McCarthy F.M."/>
            <person name="McCormack J.E."/>
            <person name="Merchant M.E."/>
            <person name="Peterson D.G."/>
            <person name="Pollock D.D."/>
            <person name="Pourmand N."/>
            <person name="Raney B.J."/>
            <person name="Roessler K.A."/>
            <person name="Sanford J.R."/>
            <person name="Sawyer R.H."/>
            <person name="Schmidt C.J."/>
            <person name="Triplett E.W."/>
            <person name="Tuberville T.D."/>
            <person name="Venegas-Anaya M."/>
            <person name="Howard J.T."/>
            <person name="Jarvis E.D."/>
            <person name="Guillette L.J.Jr."/>
            <person name="Glenn T.C."/>
            <person name="Green R.E."/>
            <person name="Ray D.A."/>
        </authorList>
    </citation>
    <scope>NUCLEOTIDE SEQUENCE [LARGE SCALE GENOMIC DNA]</scope>
    <source>
        <strain evidence="1">KSC_2009_1</strain>
    </source>
</reference>
<evidence type="ECO:0000313" key="1">
    <source>
        <dbReference type="EMBL" id="KYO32913.1"/>
    </source>
</evidence>
<name>A0A151N7V8_ALLMI</name>
<comment type="caution">
    <text evidence="1">The sequence shown here is derived from an EMBL/GenBank/DDBJ whole genome shotgun (WGS) entry which is preliminary data.</text>
</comment>
<keyword evidence="2" id="KW-1185">Reference proteome</keyword>
<sequence length="95" mass="10356">MFYVASGSTNIIHSTSDVPIHHKLGIVPTSLFASGRGNTTVSAYALTLDAASETKEEFYANPDQVMVYGNCPTAILWFKYSLEKLLACSTKDGKY</sequence>
<accession>A0A151N7V8</accession>
<gene>
    <name evidence="1" type="ORF">Y1Q_0011246</name>
</gene>